<dbReference type="InterPro" id="IPR036305">
    <property type="entry name" value="RGS_sf"/>
</dbReference>
<dbReference type="PROSITE" id="PS50132">
    <property type="entry name" value="RGS"/>
    <property type="match status" value="1"/>
</dbReference>
<dbReference type="InterPro" id="IPR036388">
    <property type="entry name" value="WH-like_DNA-bd_sf"/>
</dbReference>
<feature type="compositionally biased region" description="Low complexity" evidence="2">
    <location>
        <begin position="447"/>
        <end position="469"/>
    </location>
</feature>
<comment type="caution">
    <text evidence="5">The sequence shown here is derived from an EMBL/GenBank/DDBJ whole genome shotgun (WGS) entry which is preliminary data.</text>
</comment>
<dbReference type="SMART" id="SM00315">
    <property type="entry name" value="RGS"/>
    <property type="match status" value="1"/>
</dbReference>
<dbReference type="Proteomes" id="UP000031516">
    <property type="component" value="Unassembled WGS sequence"/>
</dbReference>
<reference evidence="5 6" key="1">
    <citation type="submission" date="2014-03" db="EMBL/GenBank/DDBJ databases">
        <title>The genome of Kluyveromyces dobzhanskii.</title>
        <authorList>
            <person name="Nystedt B."/>
            <person name="Astrom S."/>
        </authorList>
    </citation>
    <scope>NUCLEOTIDE SEQUENCE [LARGE SCALE GENOMIC DNA]</scope>
    <source>
        <strain evidence="5 6">CBS 2104</strain>
    </source>
</reference>
<dbReference type="Gene3D" id="1.10.10.10">
    <property type="entry name" value="Winged helix-like DNA-binding domain superfamily/Winged helix DNA-binding domain"/>
    <property type="match status" value="1"/>
</dbReference>
<dbReference type="PROSITE" id="PS50186">
    <property type="entry name" value="DEP"/>
    <property type="match status" value="1"/>
</dbReference>
<sequence>MTTETVRKEKTLHELFSNSFNRSPDGSILTYELKTVFSMLIICLSLEEKPKSTSNRLLSLGKKSFPFTFSITEAVALLQDLELNVEMNLTSIYISYSIKPELGHQLLDTFMKAKLVHTPADKTRSRPKENILLQPTAKGVAIACDYARKIALKELPLILTSNFNTMKLFKFERNTTDDSVIQSEYFINLLFNKVMGPKPNIWSPRNPPDKVPKLSELLEQRSSDLFSFENVSPDYVLKEVGATFENSSSGHSGALPHAKEEMCALSTEQLENDKRESPFAHRFFSNPDSDSHIQYYVSDCGLRLFYKKTFGKDMTIDYCFSTKALWQWLMECTDIMFPKEAVSVAALFLKYGLITPILLPPSKNSKRKFIISKTAYYTFSQAGWDVIKWGPNGLPKDLYIAHGSQPNSTANSCIRNKSDTKFCRSSNPSNLQLTSENSLGTKRTATSNSDISSESGSELSSESPSENCSTEGVKLLSLKQILTDPGMRYLFRSHLCKEMCAENLDVYFEIAKFLKRMSVLRKLIESRKQTEENKLHLWEWKANGGTKLKNTIQSALLKHTNECLSLVYHIYSSYIASGAPHQLNIDHNVRETITRIILHPKSPTNTMFNLSDKQPRSQHSSNKSDTASPLKTCDPNFVPPPDTAPVPLVPERITKDTETYIIEHAISMLKDLYLLMEQIRRNVYLMMKNDSMPKFLEADSYRDAILLITAVK</sequence>
<evidence type="ECO:0000259" key="4">
    <source>
        <dbReference type="PROSITE" id="PS50186"/>
    </source>
</evidence>
<protein>
    <submittedName>
        <fullName evidence="5">WGS project CCBQ000000000 data, contig 00102</fullName>
    </submittedName>
</protein>
<dbReference type="CDD" id="cd04450">
    <property type="entry name" value="DEP_RGS7-like"/>
    <property type="match status" value="1"/>
</dbReference>
<dbReference type="GO" id="GO:0035556">
    <property type="term" value="P:intracellular signal transduction"/>
    <property type="evidence" value="ECO:0007669"/>
    <property type="project" value="InterPro"/>
</dbReference>
<proteinExistence type="predicted"/>
<gene>
    <name evidence="5" type="ORF">KLDO_g2030</name>
</gene>
<evidence type="ECO:0000259" key="3">
    <source>
        <dbReference type="PROSITE" id="PS50132"/>
    </source>
</evidence>
<dbReference type="InterPro" id="IPR036390">
    <property type="entry name" value="WH_DNA-bd_sf"/>
</dbReference>
<feature type="region of interest" description="Disordered" evidence="2">
    <location>
        <begin position="604"/>
        <end position="632"/>
    </location>
</feature>
<dbReference type="EMBL" id="CCBQ010000027">
    <property type="protein sequence ID" value="CDO93739.1"/>
    <property type="molecule type" value="Genomic_DNA"/>
</dbReference>
<dbReference type="InterPro" id="IPR044926">
    <property type="entry name" value="RGS_subdomain_2"/>
</dbReference>
<dbReference type="Gene3D" id="1.10.167.10">
    <property type="entry name" value="Regulator of G-protein Signalling 4, domain 2"/>
    <property type="match status" value="1"/>
</dbReference>
<dbReference type="SUPFAM" id="SSF48097">
    <property type="entry name" value="Regulator of G-protein signaling, RGS"/>
    <property type="match status" value="1"/>
</dbReference>
<organism evidence="5 6">
    <name type="scientific">Kluyveromyces dobzhanskii CBS 2104</name>
    <dbReference type="NCBI Taxonomy" id="1427455"/>
    <lineage>
        <taxon>Eukaryota</taxon>
        <taxon>Fungi</taxon>
        <taxon>Dikarya</taxon>
        <taxon>Ascomycota</taxon>
        <taxon>Saccharomycotina</taxon>
        <taxon>Saccharomycetes</taxon>
        <taxon>Saccharomycetales</taxon>
        <taxon>Saccharomycetaceae</taxon>
        <taxon>Kluyveromyces</taxon>
    </lineage>
</organism>
<dbReference type="InterPro" id="IPR016137">
    <property type="entry name" value="RGS"/>
</dbReference>
<dbReference type="PANTHER" id="PTHR10845:SF192">
    <property type="entry name" value="DOUBLE HIT, ISOFORM B"/>
    <property type="match status" value="1"/>
</dbReference>
<dbReference type="AlphaFoldDB" id="A0A0A8L401"/>
<dbReference type="InterPro" id="IPR000591">
    <property type="entry name" value="DEP_dom"/>
</dbReference>
<dbReference type="InterPro" id="IPR058855">
    <property type="entry name" value="RGS1/SST2-like_Fungal-DR"/>
</dbReference>
<dbReference type="PANTHER" id="PTHR10845">
    <property type="entry name" value="REGULATOR OF G PROTEIN SIGNALING"/>
    <property type="match status" value="1"/>
</dbReference>
<keyword evidence="6" id="KW-1185">Reference proteome</keyword>
<dbReference type="Pfam" id="PF00610">
    <property type="entry name" value="DEP"/>
    <property type="match status" value="1"/>
</dbReference>
<accession>A0A0A8L401</accession>
<dbReference type="SUPFAM" id="SSF46785">
    <property type="entry name" value="Winged helix' DNA-binding domain"/>
    <property type="match status" value="1"/>
</dbReference>
<evidence type="ECO:0000256" key="1">
    <source>
        <dbReference type="ARBA" id="ARBA00022700"/>
    </source>
</evidence>
<dbReference type="GO" id="GO:0009968">
    <property type="term" value="P:negative regulation of signal transduction"/>
    <property type="evidence" value="ECO:0007669"/>
    <property type="project" value="UniProtKB-KW"/>
</dbReference>
<evidence type="ECO:0000313" key="5">
    <source>
        <dbReference type="EMBL" id="CDO93739.1"/>
    </source>
</evidence>
<evidence type="ECO:0000256" key="2">
    <source>
        <dbReference type="SAM" id="MobiDB-lite"/>
    </source>
</evidence>
<feature type="region of interest" description="Disordered" evidence="2">
    <location>
        <begin position="422"/>
        <end position="469"/>
    </location>
</feature>
<dbReference type="GO" id="GO:0030695">
    <property type="term" value="F:GTPase regulator activity"/>
    <property type="evidence" value="ECO:0007669"/>
    <property type="project" value="UniProtKB-ARBA"/>
</dbReference>
<keyword evidence="1" id="KW-0734">Signal transduction inhibitor</keyword>
<dbReference type="Pfam" id="PF25889">
    <property type="entry name" value="WHD_Fungal_DR"/>
    <property type="match status" value="1"/>
</dbReference>
<evidence type="ECO:0000313" key="6">
    <source>
        <dbReference type="Proteomes" id="UP000031516"/>
    </source>
</evidence>
<name>A0A0A8L401_9SACH</name>
<dbReference type="OrthoDB" id="196547at2759"/>
<feature type="compositionally biased region" description="Polar residues" evidence="2">
    <location>
        <begin position="423"/>
        <end position="446"/>
    </location>
</feature>
<feature type="compositionally biased region" description="Polar residues" evidence="2">
    <location>
        <begin position="604"/>
        <end position="629"/>
    </location>
</feature>
<dbReference type="Pfam" id="PF00615">
    <property type="entry name" value="RGS"/>
    <property type="match status" value="1"/>
</dbReference>
<feature type="domain" description="RGS" evidence="3">
    <location>
        <begin position="477"/>
        <end position="705"/>
    </location>
</feature>
<feature type="domain" description="DEP" evidence="4">
    <location>
        <begin position="298"/>
        <end position="381"/>
    </location>
</feature>
<dbReference type="SMART" id="SM00049">
    <property type="entry name" value="DEP"/>
    <property type="match status" value="1"/>
</dbReference>